<sequence length="222" mass="24793">MPVEQLEEENKTLRTKVRVLEEELKHRNAECVRLRDELQLLSGVMRENDSQRQLIDTLREELEFSRKSHAEAVEALNVGEKQRRNEEHRQRMARVQLQLSTSGMDVKTGTSSQAGGAVLPVVTGGVVPTSSGVEIICKSSNISSLGFAPVQRPPDFAGSAYGQFYRGVANSADLVEEEDEVSRLMAMAKDGAMLDIKHAEVTDGEENELLERYKALKLWKPN</sequence>
<comment type="caution">
    <text evidence="2">The sequence shown here is derived from an EMBL/GenBank/DDBJ whole genome shotgun (WGS) entry which is preliminary data.</text>
</comment>
<dbReference type="VEuPathDB" id="TriTrypDB:TEOVI_000229300"/>
<dbReference type="GeneID" id="92376233"/>
<keyword evidence="3" id="KW-1185">Reference proteome</keyword>
<name>A0A1G4IF54_TRYEQ</name>
<gene>
    <name evidence="2" type="ORF">TEOVI_000229300</name>
</gene>
<feature type="coiled-coil region" evidence="1">
    <location>
        <begin position="3"/>
        <end position="98"/>
    </location>
</feature>
<accession>A0A1G4IF54</accession>
<evidence type="ECO:0000313" key="3">
    <source>
        <dbReference type="Proteomes" id="UP000195570"/>
    </source>
</evidence>
<dbReference type="RefSeq" id="XP_067081486.1">
    <property type="nucleotide sequence ID" value="XM_067225385.1"/>
</dbReference>
<keyword evidence="1" id="KW-0175">Coiled coil</keyword>
<evidence type="ECO:0000313" key="2">
    <source>
        <dbReference type="EMBL" id="SCU70719.1"/>
    </source>
</evidence>
<evidence type="ECO:0000256" key="1">
    <source>
        <dbReference type="SAM" id="Coils"/>
    </source>
</evidence>
<dbReference type="AlphaFoldDB" id="A0A1G4IF54"/>
<reference evidence="2" key="1">
    <citation type="submission" date="2016-09" db="EMBL/GenBank/DDBJ databases">
        <authorList>
            <person name="Hebert L."/>
            <person name="Moumen B."/>
        </authorList>
    </citation>
    <scope>NUCLEOTIDE SEQUENCE [LARGE SCALE GENOMIC DNA]</scope>
    <source>
        <strain evidence="2">OVI</strain>
    </source>
</reference>
<dbReference type="EMBL" id="CZPT02001523">
    <property type="protein sequence ID" value="SCU70719.1"/>
    <property type="molecule type" value="Genomic_DNA"/>
</dbReference>
<proteinExistence type="predicted"/>
<protein>
    <submittedName>
        <fullName evidence="2">Uncharacterized protein</fullName>
    </submittedName>
</protein>
<organism evidence="2 3">
    <name type="scientific">Trypanosoma equiperdum</name>
    <dbReference type="NCBI Taxonomy" id="5694"/>
    <lineage>
        <taxon>Eukaryota</taxon>
        <taxon>Discoba</taxon>
        <taxon>Euglenozoa</taxon>
        <taxon>Kinetoplastea</taxon>
        <taxon>Metakinetoplastina</taxon>
        <taxon>Trypanosomatida</taxon>
        <taxon>Trypanosomatidae</taxon>
        <taxon>Trypanosoma</taxon>
    </lineage>
</organism>
<dbReference type="Proteomes" id="UP000195570">
    <property type="component" value="Unassembled WGS sequence"/>
</dbReference>